<dbReference type="AlphaFoldDB" id="A0A523QIN3"/>
<feature type="domain" description="DUF4340" evidence="1">
    <location>
        <begin position="69"/>
        <end position="204"/>
    </location>
</feature>
<dbReference type="Pfam" id="PF14238">
    <property type="entry name" value="DUF4340"/>
    <property type="match status" value="2"/>
</dbReference>
<gene>
    <name evidence="2" type="ORF">E3J95_04330</name>
</gene>
<organism evidence="2 3">
    <name type="scientific">Aerophobetes bacterium</name>
    <dbReference type="NCBI Taxonomy" id="2030807"/>
    <lineage>
        <taxon>Bacteria</taxon>
        <taxon>Candidatus Aerophobota</taxon>
    </lineage>
</organism>
<feature type="domain" description="DUF4340" evidence="1">
    <location>
        <begin position="345"/>
        <end position="509"/>
    </location>
</feature>
<sequence>MEGMKFRTTAILASFLAALAAYFYLYEFRSGWKEKEAKKIFDFDPHKVETVTFLKGREKITCQREKNDWMIVTPLKTKADSQLMQETVSSLAQARLTKIIEESPSDLAPFGLKRPKVLRITFTLKDEEKTQSLLLGDELPLNKFYVYAKKGDEGRVFSIYAGLRSKLDKSLFDLRDKTLFALIPEMVKTLEIRRKGEAIICEKKSGKDWWITHPMKTRADREKIEIILSAIKNAEIREFVEDAAHDLSLYGLSRPQIKILLKEEEAERTKILEIGDTKGEMVYARRREPHNVFLIKKSFLEGLPYEAGHIRDLHPLVFDNKAIEKVELDSSAHQIVLLRRNGEEWEMVEPIQAKVDKWRVKGIFWNLEDLIIKEFLSPSEDLSAYGFDWPKIRLTLWEKDIPHTLLVSEKKSSEGYLFAKSSHQDAPFLIDPEGIQNLLKTPFDLRDLHLISFDSRKITKLELKYPDKTILCQKKGTHWRITKPIKAVAEGIKIWDILFALEDLQFSKITAPEEKDLSFYGLKDPRLKITLWDEKGTTIGPLAVGKREAEEAIYLKVSSDESIYEAKPDFLGKIPDDVSDLVYKR</sequence>
<dbReference type="InterPro" id="IPR025641">
    <property type="entry name" value="DUF4340"/>
</dbReference>
<evidence type="ECO:0000313" key="3">
    <source>
        <dbReference type="Proteomes" id="UP000320781"/>
    </source>
</evidence>
<dbReference type="Proteomes" id="UP000320781">
    <property type="component" value="Unassembled WGS sequence"/>
</dbReference>
<comment type="caution">
    <text evidence="2">The sequence shown here is derived from an EMBL/GenBank/DDBJ whole genome shotgun (WGS) entry which is preliminary data.</text>
</comment>
<name>A0A523QIN3_UNCAE</name>
<dbReference type="EMBL" id="SOKU01000210">
    <property type="protein sequence ID" value="TES85474.1"/>
    <property type="molecule type" value="Genomic_DNA"/>
</dbReference>
<evidence type="ECO:0000259" key="1">
    <source>
        <dbReference type="Pfam" id="PF14238"/>
    </source>
</evidence>
<reference evidence="2 3" key="1">
    <citation type="submission" date="2019-03" db="EMBL/GenBank/DDBJ databases">
        <title>Metabolic potential of uncultured bacteria and archaea associated with petroleum seepage in deep-sea sediments.</title>
        <authorList>
            <person name="Dong X."/>
            <person name="Hubert C."/>
        </authorList>
    </citation>
    <scope>NUCLEOTIDE SEQUENCE [LARGE SCALE GENOMIC DNA]</scope>
    <source>
        <strain evidence="2">E44_bin92</strain>
    </source>
</reference>
<accession>A0A523QIN3</accession>
<proteinExistence type="predicted"/>
<evidence type="ECO:0000313" key="2">
    <source>
        <dbReference type="EMBL" id="TES85474.1"/>
    </source>
</evidence>
<protein>
    <submittedName>
        <fullName evidence="2">DUF4340 domain-containing protein</fullName>
    </submittedName>
</protein>